<dbReference type="AlphaFoldDB" id="A0AAN8FPS3"/>
<dbReference type="EMBL" id="WIXE01006784">
    <property type="protein sequence ID" value="KAK5980979.1"/>
    <property type="molecule type" value="Genomic_DNA"/>
</dbReference>
<feature type="transmembrane region" description="Helical" evidence="5">
    <location>
        <begin position="50"/>
        <end position="74"/>
    </location>
</feature>
<feature type="transmembrane region" description="Helical" evidence="5">
    <location>
        <begin position="140"/>
        <end position="157"/>
    </location>
</feature>
<comment type="caution">
    <text evidence="7">The sequence shown here is derived from an EMBL/GenBank/DDBJ whole genome shotgun (WGS) entry which is preliminary data.</text>
</comment>
<dbReference type="Proteomes" id="UP001331761">
    <property type="component" value="Unassembled WGS sequence"/>
</dbReference>
<organism evidence="7 8">
    <name type="scientific">Trichostrongylus colubriformis</name>
    <name type="common">Black scour worm</name>
    <dbReference type="NCBI Taxonomy" id="6319"/>
    <lineage>
        <taxon>Eukaryota</taxon>
        <taxon>Metazoa</taxon>
        <taxon>Ecdysozoa</taxon>
        <taxon>Nematoda</taxon>
        <taxon>Chromadorea</taxon>
        <taxon>Rhabditida</taxon>
        <taxon>Rhabditina</taxon>
        <taxon>Rhabditomorpha</taxon>
        <taxon>Strongyloidea</taxon>
        <taxon>Trichostrongylidae</taxon>
        <taxon>Trichostrongylus</taxon>
    </lineage>
</organism>
<dbReference type="GO" id="GO:0055064">
    <property type="term" value="P:chloride ion homeostasis"/>
    <property type="evidence" value="ECO:0007669"/>
    <property type="project" value="TreeGrafter"/>
</dbReference>
<dbReference type="PANTHER" id="PTHR11827:SF72">
    <property type="entry name" value="GH08340P"/>
    <property type="match status" value="1"/>
</dbReference>
<feature type="transmembrane region" description="Helical" evidence="5">
    <location>
        <begin position="374"/>
        <end position="392"/>
    </location>
</feature>
<keyword evidence="3 5" id="KW-1133">Transmembrane helix</keyword>
<feature type="transmembrane region" description="Helical" evidence="5">
    <location>
        <begin position="169"/>
        <end position="190"/>
    </location>
</feature>
<proteinExistence type="predicted"/>
<reference evidence="7 8" key="1">
    <citation type="submission" date="2019-10" db="EMBL/GenBank/DDBJ databases">
        <title>Assembly and Annotation for the nematode Trichostrongylus colubriformis.</title>
        <authorList>
            <person name="Martin J."/>
        </authorList>
    </citation>
    <scope>NUCLEOTIDE SEQUENCE [LARGE SCALE GENOMIC DNA]</scope>
    <source>
        <strain evidence="7">G859</strain>
        <tissue evidence="7">Whole worm</tissue>
    </source>
</reference>
<dbReference type="InterPro" id="IPR004842">
    <property type="entry name" value="SLC12A_fam"/>
</dbReference>
<feature type="transmembrane region" description="Helical" evidence="5">
    <location>
        <begin position="24"/>
        <end position="43"/>
    </location>
</feature>
<evidence type="ECO:0000256" key="3">
    <source>
        <dbReference type="ARBA" id="ARBA00022989"/>
    </source>
</evidence>
<evidence type="ECO:0000313" key="7">
    <source>
        <dbReference type="EMBL" id="KAK5980979.1"/>
    </source>
</evidence>
<keyword evidence="4 5" id="KW-0472">Membrane</keyword>
<dbReference type="GO" id="GO:0015379">
    <property type="term" value="F:potassium:chloride symporter activity"/>
    <property type="evidence" value="ECO:0007669"/>
    <property type="project" value="TreeGrafter"/>
</dbReference>
<feature type="transmembrane region" description="Helical" evidence="5">
    <location>
        <begin position="347"/>
        <end position="368"/>
    </location>
</feature>
<name>A0AAN8FPS3_TRICO</name>
<keyword evidence="8" id="KW-1185">Reference proteome</keyword>
<evidence type="ECO:0000313" key="8">
    <source>
        <dbReference type="Proteomes" id="UP001331761"/>
    </source>
</evidence>
<evidence type="ECO:0000256" key="2">
    <source>
        <dbReference type="ARBA" id="ARBA00022692"/>
    </source>
</evidence>
<keyword evidence="2 5" id="KW-0812">Transmembrane</keyword>
<dbReference type="Pfam" id="PF00324">
    <property type="entry name" value="AA_permease"/>
    <property type="match status" value="1"/>
</dbReference>
<feature type="transmembrane region" description="Helical" evidence="5">
    <location>
        <begin position="247"/>
        <end position="274"/>
    </location>
</feature>
<evidence type="ECO:0000256" key="1">
    <source>
        <dbReference type="ARBA" id="ARBA00004141"/>
    </source>
</evidence>
<feature type="transmembrane region" description="Helical" evidence="5">
    <location>
        <begin position="215"/>
        <end position="235"/>
    </location>
</feature>
<dbReference type="GO" id="GO:0016020">
    <property type="term" value="C:membrane"/>
    <property type="evidence" value="ECO:0007669"/>
    <property type="project" value="UniProtKB-SubCell"/>
</dbReference>
<gene>
    <name evidence="7" type="ORF">GCK32_002901</name>
</gene>
<dbReference type="GO" id="GO:0006884">
    <property type="term" value="P:cell volume homeostasis"/>
    <property type="evidence" value="ECO:0007669"/>
    <property type="project" value="TreeGrafter"/>
</dbReference>
<sequence>MPLEMPGDDGIHLCVDHKLSWPHVFVRCLQNMLGVIIFVRIAWITEQVGLGMTIFFIALGFVVSFITTMSVAAIATDQRVGFFATVSTYTSSAVAAGVSVLYVMSNVIAFATFIVALTETLVNFLRNSGFTMVDGSVNDMRIFSAVFCILVLLAAVIRPSDYFRFRIVMLLLVLAAVLMQIIGLMVPSLIMEKRMNSTTFKISDYNPYDEKSMGFVVYFPAVTCIFVGLTIRGNFRRKKNNVFRGSSLALVLSSLLYILTAVLEAHFSAVSHLVLDHITDPHHKLHATAVLKSLPVTLIILLSCFYCAYTAFINAAHTVQAVGKSNGLVPGWDKLGRGYGTENSPRIAFVVITVVGILLTMIGEFNIIASIMTIYYLSTFAILNYAVFMATLK</sequence>
<accession>A0AAN8FPS3</accession>
<feature type="transmembrane region" description="Helical" evidence="5">
    <location>
        <begin position="294"/>
        <end position="316"/>
    </location>
</feature>
<dbReference type="GO" id="GO:1990573">
    <property type="term" value="P:potassium ion import across plasma membrane"/>
    <property type="evidence" value="ECO:0007669"/>
    <property type="project" value="TreeGrafter"/>
</dbReference>
<evidence type="ECO:0000256" key="5">
    <source>
        <dbReference type="SAM" id="Phobius"/>
    </source>
</evidence>
<evidence type="ECO:0000256" key="4">
    <source>
        <dbReference type="ARBA" id="ARBA00023136"/>
    </source>
</evidence>
<dbReference type="Gene3D" id="1.20.1740.10">
    <property type="entry name" value="Amino acid/polyamine transporter I"/>
    <property type="match status" value="1"/>
</dbReference>
<dbReference type="PANTHER" id="PTHR11827">
    <property type="entry name" value="SOLUTE CARRIER FAMILY 12, CATION COTRANSPORTERS"/>
    <property type="match status" value="1"/>
</dbReference>
<feature type="domain" description="Amino acid permease/ SLC12A" evidence="6">
    <location>
        <begin position="23"/>
        <end position="390"/>
    </location>
</feature>
<protein>
    <submittedName>
        <fullName evidence="7">Amino acid permease</fullName>
    </submittedName>
</protein>
<feature type="transmembrane region" description="Helical" evidence="5">
    <location>
        <begin position="107"/>
        <end position="125"/>
    </location>
</feature>
<evidence type="ECO:0000259" key="6">
    <source>
        <dbReference type="Pfam" id="PF00324"/>
    </source>
</evidence>
<comment type="subcellular location">
    <subcellularLocation>
        <location evidence="1">Membrane</location>
        <topology evidence="1">Multi-pass membrane protein</topology>
    </subcellularLocation>
</comment>
<dbReference type="GO" id="GO:0055075">
    <property type="term" value="P:potassium ion homeostasis"/>
    <property type="evidence" value="ECO:0007669"/>
    <property type="project" value="TreeGrafter"/>
</dbReference>
<feature type="transmembrane region" description="Helical" evidence="5">
    <location>
        <begin position="80"/>
        <end position="102"/>
    </location>
</feature>
<dbReference type="InterPro" id="IPR004841">
    <property type="entry name" value="AA-permease/SLC12A_dom"/>
</dbReference>